<accession>A0A2T8I5W4</accession>
<name>A0A2T8I5W4_9POAL</name>
<evidence type="ECO:0000313" key="2">
    <source>
        <dbReference type="EMBL" id="PVH33064.1"/>
    </source>
</evidence>
<gene>
    <name evidence="2" type="ORF">PAHAL_9G557900</name>
</gene>
<dbReference type="Proteomes" id="UP000243499">
    <property type="component" value="Chromosome 9"/>
</dbReference>
<sequence length="360" mass="40077">MPKRRSPETTDEDGDGRSRRPCPRCPPQRHLCVVLDDWSKGCSIYKLDVDGFDGNPDLDLRAERLPGPPIFRLEIPVDDPRYCALFAAAGSMIFAMRYNEEDNDAPVVVCDTATGRLTVGPFTPAELRNRPELVAAGDRLYALDRGFGRDHFKVRAPRGARGWAWSTLRDALATATATACHTTHPDGRTVFFSARGRGTFSFDAGARRWAWHGDWMLPFEGQAHYDAEVDAWVGLCRGAASPVLVCSCDVVSPAGEGDDEDHITAERPPPSWKLAEEKVARRDSVDIELANMGNGRFCLVEYRNRRGVPGDMLDEDCLLLATTFRLRYDKDGALRAAERRARCYAVHKKSNTFGRRAFGV</sequence>
<evidence type="ECO:0000256" key="1">
    <source>
        <dbReference type="SAM" id="MobiDB-lite"/>
    </source>
</evidence>
<dbReference type="PANTHER" id="PTHR33085:SF139">
    <property type="entry name" value="DUF1618 DOMAIN-CONTAINING PROTEIN"/>
    <property type="match status" value="1"/>
</dbReference>
<dbReference type="EMBL" id="CM008054">
    <property type="protein sequence ID" value="PVH33064.1"/>
    <property type="molecule type" value="Genomic_DNA"/>
</dbReference>
<dbReference type="Pfam" id="PF07893">
    <property type="entry name" value="DUF1668"/>
    <property type="match status" value="1"/>
</dbReference>
<dbReference type="InterPro" id="IPR012871">
    <property type="entry name" value="DUF1668_ORYSA"/>
</dbReference>
<dbReference type="Gramene" id="PVH33064">
    <property type="protein sequence ID" value="PVH33064"/>
    <property type="gene ID" value="PAHAL_9G557900"/>
</dbReference>
<dbReference type="PANTHER" id="PTHR33085">
    <property type="entry name" value="OS12G0113100 PROTEIN-RELATED"/>
    <property type="match status" value="1"/>
</dbReference>
<evidence type="ECO:0008006" key="3">
    <source>
        <dbReference type="Google" id="ProtNLM"/>
    </source>
</evidence>
<organism evidence="2">
    <name type="scientific">Panicum hallii</name>
    <dbReference type="NCBI Taxonomy" id="206008"/>
    <lineage>
        <taxon>Eukaryota</taxon>
        <taxon>Viridiplantae</taxon>
        <taxon>Streptophyta</taxon>
        <taxon>Embryophyta</taxon>
        <taxon>Tracheophyta</taxon>
        <taxon>Spermatophyta</taxon>
        <taxon>Magnoliopsida</taxon>
        <taxon>Liliopsida</taxon>
        <taxon>Poales</taxon>
        <taxon>Poaceae</taxon>
        <taxon>PACMAD clade</taxon>
        <taxon>Panicoideae</taxon>
        <taxon>Panicodae</taxon>
        <taxon>Paniceae</taxon>
        <taxon>Panicinae</taxon>
        <taxon>Panicum</taxon>
        <taxon>Panicum sect. Panicum</taxon>
    </lineage>
</organism>
<dbReference type="AlphaFoldDB" id="A0A2T8I5W4"/>
<reference evidence="2" key="1">
    <citation type="submission" date="2018-04" db="EMBL/GenBank/DDBJ databases">
        <title>WGS assembly of Panicum hallii.</title>
        <authorList>
            <person name="Lovell J."/>
            <person name="Jenkins J."/>
            <person name="Lowry D."/>
            <person name="Mamidi S."/>
            <person name="Sreedasyam A."/>
            <person name="Weng X."/>
            <person name="Barry K."/>
            <person name="Bonette J."/>
            <person name="Campitelli B."/>
            <person name="Daum C."/>
            <person name="Gordon S."/>
            <person name="Gould B."/>
            <person name="Lipzen A."/>
            <person name="Macqueen A."/>
            <person name="Palacio-Mejia J."/>
            <person name="Plott C."/>
            <person name="Shakirov E."/>
            <person name="Shu S."/>
            <person name="Yoshinaga Y."/>
            <person name="Zane M."/>
            <person name="Rokhsar D."/>
            <person name="Grimwood J."/>
            <person name="Schmutz J."/>
            <person name="Juenger T."/>
        </authorList>
    </citation>
    <scope>NUCLEOTIDE SEQUENCE [LARGE SCALE GENOMIC DNA]</scope>
    <source>
        <strain evidence="2">FIL2</strain>
    </source>
</reference>
<protein>
    <recommendedName>
        <fullName evidence="3">DUF1618 domain-containing protein</fullName>
    </recommendedName>
</protein>
<proteinExistence type="predicted"/>
<feature type="region of interest" description="Disordered" evidence="1">
    <location>
        <begin position="1"/>
        <end position="21"/>
    </location>
</feature>